<keyword evidence="4" id="KW-1185">Reference proteome</keyword>
<evidence type="ECO:0000313" key="3">
    <source>
        <dbReference type="EMBL" id="MBK0382336.1"/>
    </source>
</evidence>
<dbReference type="Proteomes" id="UP000660024">
    <property type="component" value="Unassembled WGS sequence"/>
</dbReference>
<evidence type="ECO:0000256" key="1">
    <source>
        <dbReference type="SAM" id="SignalP"/>
    </source>
</evidence>
<protein>
    <submittedName>
        <fullName evidence="3">YHYH protein</fullName>
    </submittedName>
</protein>
<dbReference type="PANTHER" id="PTHR30289:SF8">
    <property type="entry name" value="YHYH DOMAIN-CONTAINING PROTEIN"/>
    <property type="match status" value="1"/>
</dbReference>
<feature type="domain" description="YHYH" evidence="2">
    <location>
        <begin position="105"/>
        <end position="198"/>
    </location>
</feature>
<organism evidence="3 4">
    <name type="scientific">Pedobacter segetis</name>
    <dbReference type="NCBI Taxonomy" id="2793069"/>
    <lineage>
        <taxon>Bacteria</taxon>
        <taxon>Pseudomonadati</taxon>
        <taxon>Bacteroidota</taxon>
        <taxon>Sphingobacteriia</taxon>
        <taxon>Sphingobacteriales</taxon>
        <taxon>Sphingobacteriaceae</taxon>
        <taxon>Pedobacter</taxon>
    </lineage>
</organism>
<feature type="signal peptide" evidence="1">
    <location>
        <begin position="1"/>
        <end position="25"/>
    </location>
</feature>
<dbReference type="PROSITE" id="PS51257">
    <property type="entry name" value="PROKAR_LIPOPROTEIN"/>
    <property type="match status" value="1"/>
</dbReference>
<reference evidence="3 4" key="1">
    <citation type="submission" date="2020-12" db="EMBL/GenBank/DDBJ databases">
        <title>Bacterial novel species Pedobacter sp. SD-b isolated from soil.</title>
        <authorList>
            <person name="Jung H.-Y."/>
        </authorList>
    </citation>
    <scope>NUCLEOTIDE SEQUENCE [LARGE SCALE GENOMIC DNA]</scope>
    <source>
        <strain evidence="3 4">SD-b</strain>
    </source>
</reference>
<feature type="domain" description="YHYH" evidence="2">
    <location>
        <begin position="202"/>
        <end position="240"/>
    </location>
</feature>
<evidence type="ECO:0000313" key="4">
    <source>
        <dbReference type="Proteomes" id="UP000660024"/>
    </source>
</evidence>
<dbReference type="RefSeq" id="WP_200585119.1">
    <property type="nucleotide sequence ID" value="NZ_JAEHFY010000006.1"/>
</dbReference>
<dbReference type="EMBL" id="JAEHFY010000006">
    <property type="protein sequence ID" value="MBK0382336.1"/>
    <property type="molecule type" value="Genomic_DNA"/>
</dbReference>
<feature type="chain" id="PRO_5047446683" evidence="1">
    <location>
        <begin position="26"/>
        <end position="253"/>
    </location>
</feature>
<accession>A0ABS1BHH4</accession>
<proteinExistence type="predicted"/>
<dbReference type="Pfam" id="PF14240">
    <property type="entry name" value="YHYH"/>
    <property type="match status" value="2"/>
</dbReference>
<gene>
    <name evidence="3" type="ORF">I5M32_05120</name>
</gene>
<dbReference type="InterPro" id="IPR025924">
    <property type="entry name" value="YHYH_dom"/>
</dbReference>
<evidence type="ECO:0000259" key="2">
    <source>
        <dbReference type="Pfam" id="PF14240"/>
    </source>
</evidence>
<sequence length="253" mass="27347">MRKLSIIPFALIAIFLIGFSCKKDASANTSGTSNVTVPAVYSKIYGATSITSDGTYIYIKTNGLPDHKSVYYSTSSSLYESYSGSTFGGNTFKKNPNTISSQNYTFKIPLNPKVASNHAATPLGPIGVSLNGVPFFNQYAGPNQPLTSEVVSFDKYYGHPQQSGQYHYHVEPLYLTTVKATKSSLLGFLLDGFPVYGPEENGKTVANSDLDAYHGHFSVTADYPNGIYHYHITDADPYINGSGFYGTAGTVSN</sequence>
<keyword evidence="1" id="KW-0732">Signal</keyword>
<dbReference type="PANTHER" id="PTHR30289">
    <property type="entry name" value="UNCHARACTERIZED PROTEIN YBCL-RELATED"/>
    <property type="match status" value="1"/>
</dbReference>
<comment type="caution">
    <text evidence="3">The sequence shown here is derived from an EMBL/GenBank/DDBJ whole genome shotgun (WGS) entry which is preliminary data.</text>
</comment>
<name>A0ABS1BHH4_9SPHI</name>